<organism evidence="4 5">
    <name type="scientific">Chitinophaga oryzae</name>
    <dbReference type="NCBI Taxonomy" id="2725414"/>
    <lineage>
        <taxon>Bacteria</taxon>
        <taxon>Pseudomonadati</taxon>
        <taxon>Bacteroidota</taxon>
        <taxon>Chitinophagia</taxon>
        <taxon>Chitinophagales</taxon>
        <taxon>Chitinophagaceae</taxon>
        <taxon>Chitinophaga</taxon>
    </lineage>
</organism>
<dbReference type="InterPro" id="IPR012373">
    <property type="entry name" value="Ferrdict_sens_TM"/>
</dbReference>
<evidence type="ECO:0000256" key="1">
    <source>
        <dbReference type="SAM" id="Phobius"/>
    </source>
</evidence>
<dbReference type="Gene3D" id="2.60.120.1440">
    <property type="match status" value="1"/>
</dbReference>
<dbReference type="PANTHER" id="PTHR30273">
    <property type="entry name" value="PERIPLASMIC SIGNAL SENSOR AND SIGMA FACTOR ACTIVATOR FECR-RELATED"/>
    <property type="match status" value="1"/>
</dbReference>
<evidence type="ECO:0000259" key="3">
    <source>
        <dbReference type="Pfam" id="PF16344"/>
    </source>
</evidence>
<dbReference type="PIRSF" id="PIRSF018266">
    <property type="entry name" value="FecR"/>
    <property type="match status" value="1"/>
</dbReference>
<dbReference type="InterPro" id="IPR006860">
    <property type="entry name" value="FecR"/>
</dbReference>
<evidence type="ECO:0000313" key="5">
    <source>
        <dbReference type="Proteomes" id="UP000503144"/>
    </source>
</evidence>
<keyword evidence="1" id="KW-0472">Membrane</keyword>
<protein>
    <submittedName>
        <fullName evidence="4">DUF4974 domain-containing protein</fullName>
    </submittedName>
</protein>
<dbReference type="Proteomes" id="UP000503144">
    <property type="component" value="Chromosome"/>
</dbReference>
<name>A0ABX6LBS1_9BACT</name>
<proteinExistence type="predicted"/>
<feature type="domain" description="FecR protein" evidence="2">
    <location>
        <begin position="135"/>
        <end position="216"/>
    </location>
</feature>
<gene>
    <name evidence="4" type="ORF">HF324_04925</name>
</gene>
<feature type="transmembrane region" description="Helical" evidence="1">
    <location>
        <begin position="88"/>
        <end position="106"/>
    </location>
</feature>
<evidence type="ECO:0000259" key="2">
    <source>
        <dbReference type="Pfam" id="PF04773"/>
    </source>
</evidence>
<keyword evidence="1" id="KW-0812">Transmembrane</keyword>
<sequence length="336" mass="38097">MPNDTFIQLLTRKLAGVATAEEIQALDTLLEQHPELKPRYHQLSRYFAEAPHRKASNAELVLQRTLSKIKTAPLSPEKEKRKTFRWQWAAAAAVVSGLAVGVFLLFRSRPATAPMAGNTLQWQQQANPKGIKSFLTLADGTRIWLNAESELKYPRQFGDSREVYLEGEAFLEVADDVKRPFIVHLREGTVKVLGTAFNIRAYHNEPVQTAVISGKVAFIPRYNDAKQTRDTILITPDVKVSYTSRTGTLVKDTTTSLNDKAWTEGRLVFRNNTLEEICASLERNFGKRVVFDADAPRQYRLTGTFRNNSLQDIMYYLSRSKPFHYTITDSTLVISE</sequence>
<dbReference type="EMBL" id="CP051204">
    <property type="protein sequence ID" value="QJB37230.1"/>
    <property type="molecule type" value="Genomic_DNA"/>
</dbReference>
<accession>A0ABX6LBS1</accession>
<reference evidence="4" key="1">
    <citation type="submission" date="2020-09" db="EMBL/GenBank/DDBJ databases">
        <authorList>
            <person name="Kittiwongwattana C."/>
        </authorList>
    </citation>
    <scope>NUCLEOTIDE SEQUENCE</scope>
    <source>
        <strain evidence="4">1303</strain>
    </source>
</reference>
<dbReference type="PANTHER" id="PTHR30273:SF2">
    <property type="entry name" value="PROTEIN FECR"/>
    <property type="match status" value="1"/>
</dbReference>
<dbReference type="Pfam" id="PF04773">
    <property type="entry name" value="FecR"/>
    <property type="match status" value="1"/>
</dbReference>
<dbReference type="Gene3D" id="3.55.50.30">
    <property type="match status" value="1"/>
</dbReference>
<dbReference type="Pfam" id="PF16344">
    <property type="entry name" value="FecR_C"/>
    <property type="match status" value="1"/>
</dbReference>
<dbReference type="RefSeq" id="WP_168860037.1">
    <property type="nucleotide sequence ID" value="NZ_CP051204.2"/>
</dbReference>
<evidence type="ECO:0000313" key="4">
    <source>
        <dbReference type="EMBL" id="QJB37230.1"/>
    </source>
</evidence>
<keyword evidence="5" id="KW-1185">Reference proteome</keyword>
<dbReference type="InterPro" id="IPR032508">
    <property type="entry name" value="FecR_C"/>
</dbReference>
<feature type="domain" description="Protein FecR C-terminal" evidence="3">
    <location>
        <begin position="266"/>
        <end position="334"/>
    </location>
</feature>
<keyword evidence="1" id="KW-1133">Transmembrane helix</keyword>